<comment type="caution">
    <text evidence="1">The sequence shown here is derived from an EMBL/GenBank/DDBJ whole genome shotgun (WGS) entry which is preliminary data.</text>
</comment>
<sequence length="139" mass="15967">MANMTAKMVSAYLTADDFQHTLLGEDEDVIKTGVGGLDNIDHLELYLFFDEDGSYVHIRTTEYVKIPENLKEKIYPVLNELNLNFRWCTFVINTDNELIVKTDAILDMDTCGEECKELIYRTVGICDEAYPTIMKALWV</sequence>
<name>A0A3E4LYP4_9FIRM</name>
<accession>A0A3E4LYP4</accession>
<protein>
    <submittedName>
        <fullName evidence="1">YbjN domain-containing protein</fullName>
    </submittedName>
</protein>
<proteinExistence type="predicted"/>
<evidence type="ECO:0000313" key="2">
    <source>
        <dbReference type="Proteomes" id="UP000260793"/>
    </source>
</evidence>
<dbReference type="Pfam" id="PF10722">
    <property type="entry name" value="YbjN"/>
    <property type="match status" value="1"/>
</dbReference>
<gene>
    <name evidence="1" type="ORF">DXD17_01945</name>
</gene>
<dbReference type="RefSeq" id="WP_117687639.1">
    <property type="nucleotide sequence ID" value="NZ_JBGKIH010000025.1"/>
</dbReference>
<dbReference type="EMBL" id="QSQN01000003">
    <property type="protein sequence ID" value="RGK42476.1"/>
    <property type="molecule type" value="Genomic_DNA"/>
</dbReference>
<organism evidence="1 2">
    <name type="scientific">[Ruminococcus] lactaris</name>
    <dbReference type="NCBI Taxonomy" id="46228"/>
    <lineage>
        <taxon>Bacteria</taxon>
        <taxon>Bacillati</taxon>
        <taxon>Bacillota</taxon>
        <taxon>Clostridia</taxon>
        <taxon>Lachnospirales</taxon>
        <taxon>Lachnospiraceae</taxon>
        <taxon>Mediterraneibacter</taxon>
    </lineage>
</organism>
<dbReference type="Proteomes" id="UP000260793">
    <property type="component" value="Unassembled WGS sequence"/>
</dbReference>
<dbReference type="AlphaFoldDB" id="A0A3E4LYP4"/>
<dbReference type="InterPro" id="IPR019660">
    <property type="entry name" value="Put_sensory_transdc_reg_YbjN"/>
</dbReference>
<evidence type="ECO:0000313" key="1">
    <source>
        <dbReference type="EMBL" id="RGK42476.1"/>
    </source>
</evidence>
<reference evidence="1 2" key="1">
    <citation type="submission" date="2018-08" db="EMBL/GenBank/DDBJ databases">
        <title>A genome reference for cultivated species of the human gut microbiota.</title>
        <authorList>
            <person name="Zou Y."/>
            <person name="Xue W."/>
            <person name="Luo G."/>
        </authorList>
    </citation>
    <scope>NUCLEOTIDE SEQUENCE [LARGE SCALE GENOMIC DNA]</scope>
    <source>
        <strain evidence="1 2">TF11-7</strain>
    </source>
</reference>